<feature type="transmembrane region" description="Helical" evidence="7">
    <location>
        <begin position="149"/>
        <end position="166"/>
    </location>
</feature>
<dbReference type="PANTHER" id="PTHR33508:SF1">
    <property type="entry name" value="UPF0056 MEMBRANE PROTEIN YHCE"/>
    <property type="match status" value="1"/>
</dbReference>
<organism evidence="8 9">
    <name type="scientific">Telmatocola sphagniphila</name>
    <dbReference type="NCBI Taxonomy" id="1123043"/>
    <lineage>
        <taxon>Bacteria</taxon>
        <taxon>Pseudomonadati</taxon>
        <taxon>Planctomycetota</taxon>
        <taxon>Planctomycetia</taxon>
        <taxon>Gemmatales</taxon>
        <taxon>Gemmataceae</taxon>
    </lineage>
</organism>
<accession>A0A8E6B9N6</accession>
<keyword evidence="5 7" id="KW-1133">Transmembrane helix</keyword>
<dbReference type="AlphaFoldDB" id="A0A8E6B9N6"/>
<dbReference type="Pfam" id="PF01914">
    <property type="entry name" value="MarC"/>
    <property type="match status" value="1"/>
</dbReference>
<feature type="transmembrane region" description="Helical" evidence="7">
    <location>
        <begin position="77"/>
        <end position="95"/>
    </location>
</feature>
<feature type="transmembrane region" description="Helical" evidence="7">
    <location>
        <begin position="181"/>
        <end position="199"/>
    </location>
</feature>
<protein>
    <recommendedName>
        <fullName evidence="7">UPF0056 membrane protein</fullName>
    </recommendedName>
</protein>
<evidence type="ECO:0000256" key="7">
    <source>
        <dbReference type="RuleBase" id="RU362048"/>
    </source>
</evidence>
<name>A0A8E6B9N6_9BACT</name>
<dbReference type="RefSeq" id="WP_213499363.1">
    <property type="nucleotide sequence ID" value="NZ_CP074694.1"/>
</dbReference>
<dbReference type="InterPro" id="IPR002771">
    <property type="entry name" value="Multi_antbiot-R_MarC"/>
</dbReference>
<evidence type="ECO:0000256" key="6">
    <source>
        <dbReference type="ARBA" id="ARBA00023136"/>
    </source>
</evidence>
<proteinExistence type="inferred from homology"/>
<dbReference type="EMBL" id="CP074694">
    <property type="protein sequence ID" value="QVL34393.1"/>
    <property type="molecule type" value="Genomic_DNA"/>
</dbReference>
<keyword evidence="3" id="KW-1003">Cell membrane</keyword>
<evidence type="ECO:0000256" key="5">
    <source>
        <dbReference type="ARBA" id="ARBA00022989"/>
    </source>
</evidence>
<keyword evidence="6 7" id="KW-0472">Membrane</keyword>
<dbReference type="Proteomes" id="UP000676194">
    <property type="component" value="Chromosome"/>
</dbReference>
<feature type="transmembrane region" description="Helical" evidence="7">
    <location>
        <begin position="7"/>
        <end position="30"/>
    </location>
</feature>
<evidence type="ECO:0000256" key="3">
    <source>
        <dbReference type="ARBA" id="ARBA00022475"/>
    </source>
</evidence>
<reference evidence="8" key="1">
    <citation type="submission" date="2021-05" db="EMBL/GenBank/DDBJ databases">
        <title>Complete genome sequence of the cellulolytic planctomycete Telmatocola sphagniphila SP2T and characterization of the first cellulase from planctomycetes.</title>
        <authorList>
            <person name="Rakitin A.L."/>
            <person name="Beletsky A.V."/>
            <person name="Naumoff D.G."/>
            <person name="Kulichevskaya I.S."/>
            <person name="Mardanov A.V."/>
            <person name="Ravin N.V."/>
            <person name="Dedysh S.N."/>
        </authorList>
    </citation>
    <scope>NUCLEOTIDE SEQUENCE</scope>
    <source>
        <strain evidence="8">SP2T</strain>
    </source>
</reference>
<keyword evidence="9" id="KW-1185">Reference proteome</keyword>
<dbReference type="KEGG" id="tsph:KIH39_10945"/>
<sequence>MLDEMFTFGIFSYVSLFVMVDPIGNLPIFLGMTNKLNPHQQNGVALRATLISYLILIAIAFTGQAIFRFFDIRIEELKIVGGIIFFIVGYEMLHARLSRTNIDEESTHDYAHDIALTPLGIPMLCGPGAMANTMVLWNLADSIPKKMTVIITLTLVMVTTLIILLGGKRLTKFLGESGNKVMLRLMGLITMVIAVHFFFDGLKPILRDILNIPEKAAG</sequence>
<feature type="transmembrane region" description="Helical" evidence="7">
    <location>
        <begin position="50"/>
        <end position="70"/>
    </location>
</feature>
<evidence type="ECO:0000313" key="8">
    <source>
        <dbReference type="EMBL" id="QVL34393.1"/>
    </source>
</evidence>
<keyword evidence="4 7" id="KW-0812">Transmembrane</keyword>
<dbReference type="GO" id="GO:0005886">
    <property type="term" value="C:plasma membrane"/>
    <property type="evidence" value="ECO:0007669"/>
    <property type="project" value="UniProtKB-SubCell"/>
</dbReference>
<evidence type="ECO:0000256" key="1">
    <source>
        <dbReference type="ARBA" id="ARBA00004651"/>
    </source>
</evidence>
<evidence type="ECO:0000256" key="4">
    <source>
        <dbReference type="ARBA" id="ARBA00022692"/>
    </source>
</evidence>
<dbReference type="NCBIfam" id="TIGR00427">
    <property type="entry name" value="NAAT family transporter"/>
    <property type="match status" value="1"/>
</dbReference>
<gene>
    <name evidence="8" type="ORF">KIH39_10945</name>
</gene>
<evidence type="ECO:0000256" key="2">
    <source>
        <dbReference type="ARBA" id="ARBA00009784"/>
    </source>
</evidence>
<feature type="transmembrane region" description="Helical" evidence="7">
    <location>
        <begin position="115"/>
        <end position="137"/>
    </location>
</feature>
<dbReference type="PANTHER" id="PTHR33508">
    <property type="entry name" value="UPF0056 MEMBRANE PROTEIN YHCE"/>
    <property type="match status" value="1"/>
</dbReference>
<evidence type="ECO:0000313" key="9">
    <source>
        <dbReference type="Proteomes" id="UP000676194"/>
    </source>
</evidence>
<comment type="subcellular location">
    <subcellularLocation>
        <location evidence="1 7">Cell membrane</location>
        <topology evidence="1 7">Multi-pass membrane protein</topology>
    </subcellularLocation>
</comment>
<comment type="similarity">
    <text evidence="2 7">Belongs to the UPF0056 (MarC) family.</text>
</comment>